<reference evidence="1 2" key="2">
    <citation type="submission" date="2018-11" db="EMBL/GenBank/DDBJ databases">
        <authorList>
            <consortium name="Pathogen Informatics"/>
        </authorList>
    </citation>
    <scope>NUCLEOTIDE SEQUENCE [LARGE SCALE GENOMIC DNA]</scope>
</reference>
<dbReference type="STRING" id="387005.A0A183HCQ9"/>
<protein>
    <submittedName>
        <fullName evidence="3">DUF1908 domain-containing protein</fullName>
    </submittedName>
</protein>
<accession>A0A183HCQ9</accession>
<name>A0A183HCQ9_9BILA</name>
<evidence type="ECO:0000313" key="1">
    <source>
        <dbReference type="EMBL" id="VDO42579.1"/>
    </source>
</evidence>
<dbReference type="WBParaSite" id="OFLC_0000527001-mRNA-1">
    <property type="protein sequence ID" value="OFLC_0000527001-mRNA-1"/>
    <property type="gene ID" value="OFLC_0000527001"/>
</dbReference>
<evidence type="ECO:0000313" key="2">
    <source>
        <dbReference type="Proteomes" id="UP000267606"/>
    </source>
</evidence>
<dbReference type="AlphaFoldDB" id="A0A183HCQ9"/>
<organism evidence="3">
    <name type="scientific">Onchocerca flexuosa</name>
    <dbReference type="NCBI Taxonomy" id="387005"/>
    <lineage>
        <taxon>Eukaryota</taxon>
        <taxon>Metazoa</taxon>
        <taxon>Ecdysozoa</taxon>
        <taxon>Nematoda</taxon>
        <taxon>Chromadorea</taxon>
        <taxon>Rhabditida</taxon>
        <taxon>Spirurina</taxon>
        <taxon>Spiruromorpha</taxon>
        <taxon>Filarioidea</taxon>
        <taxon>Onchocercidae</taxon>
        <taxon>Onchocerca</taxon>
    </lineage>
</organism>
<sequence length="163" mass="17382">MTIPSELSLDNLTFCLKSMLSQKSVDSSCSNHIAILGNMVRIRNSSLGHSDPQISASVQSSSILRRKDGSHLLCSSTSNLGCRRSLYASASPILARKCRSPSRVVLCPFLHGRTNPVTVPLRTNGSRTTSLASAQDNRRWSVASLPSSSGYGTPGSISAFSVI</sequence>
<gene>
    <name evidence="1" type="ORF">OFLC_LOCUS5272</name>
</gene>
<keyword evidence="2" id="KW-1185">Reference proteome</keyword>
<dbReference type="EMBL" id="UZAJ01004447">
    <property type="protein sequence ID" value="VDO42579.1"/>
    <property type="molecule type" value="Genomic_DNA"/>
</dbReference>
<evidence type="ECO:0000313" key="3">
    <source>
        <dbReference type="WBParaSite" id="OFLC_0000527001-mRNA-1"/>
    </source>
</evidence>
<dbReference type="Proteomes" id="UP000267606">
    <property type="component" value="Unassembled WGS sequence"/>
</dbReference>
<reference evidence="3" key="1">
    <citation type="submission" date="2016-06" db="UniProtKB">
        <authorList>
            <consortium name="WormBaseParasite"/>
        </authorList>
    </citation>
    <scope>IDENTIFICATION</scope>
</reference>
<proteinExistence type="predicted"/>